<accession>A0A5D2B561</accession>
<dbReference type="Proteomes" id="UP000323506">
    <property type="component" value="Chromosome D10"/>
</dbReference>
<organism evidence="1 2">
    <name type="scientific">Gossypium darwinii</name>
    <name type="common">Darwin's cotton</name>
    <name type="synonym">Gossypium barbadense var. darwinii</name>
    <dbReference type="NCBI Taxonomy" id="34276"/>
    <lineage>
        <taxon>Eukaryota</taxon>
        <taxon>Viridiplantae</taxon>
        <taxon>Streptophyta</taxon>
        <taxon>Embryophyta</taxon>
        <taxon>Tracheophyta</taxon>
        <taxon>Spermatophyta</taxon>
        <taxon>Magnoliopsida</taxon>
        <taxon>eudicotyledons</taxon>
        <taxon>Gunneridae</taxon>
        <taxon>Pentapetalae</taxon>
        <taxon>rosids</taxon>
        <taxon>malvids</taxon>
        <taxon>Malvales</taxon>
        <taxon>Malvaceae</taxon>
        <taxon>Malvoideae</taxon>
        <taxon>Gossypium</taxon>
    </lineage>
</organism>
<keyword evidence="2" id="KW-1185">Reference proteome</keyword>
<dbReference type="AlphaFoldDB" id="A0A5D2B561"/>
<protein>
    <submittedName>
        <fullName evidence="1">Uncharacterized protein</fullName>
    </submittedName>
</protein>
<gene>
    <name evidence="1" type="ORF">ES288_D10G202400v1</name>
</gene>
<reference evidence="1 2" key="1">
    <citation type="submission" date="2019-06" db="EMBL/GenBank/DDBJ databases">
        <title>WGS assembly of Gossypium darwinii.</title>
        <authorList>
            <person name="Chen Z.J."/>
            <person name="Sreedasyam A."/>
            <person name="Ando A."/>
            <person name="Song Q."/>
            <person name="De L."/>
            <person name="Hulse-Kemp A."/>
            <person name="Ding M."/>
            <person name="Ye W."/>
            <person name="Kirkbride R."/>
            <person name="Jenkins J."/>
            <person name="Plott C."/>
            <person name="Lovell J."/>
            <person name="Lin Y.-M."/>
            <person name="Vaughn R."/>
            <person name="Liu B."/>
            <person name="Li W."/>
            <person name="Simpson S."/>
            <person name="Scheffler B."/>
            <person name="Saski C."/>
            <person name="Grover C."/>
            <person name="Hu G."/>
            <person name="Conover J."/>
            <person name="Carlson J."/>
            <person name="Shu S."/>
            <person name="Boston L."/>
            <person name="Williams M."/>
            <person name="Peterson D."/>
            <person name="Mcgee K."/>
            <person name="Jones D."/>
            <person name="Wendel J."/>
            <person name="Stelly D."/>
            <person name="Grimwood J."/>
            <person name="Schmutz J."/>
        </authorList>
    </citation>
    <scope>NUCLEOTIDE SEQUENCE [LARGE SCALE GENOMIC DNA]</scope>
    <source>
        <strain evidence="1">1808015.09</strain>
    </source>
</reference>
<evidence type="ECO:0000313" key="1">
    <source>
        <dbReference type="EMBL" id="TYG50762.1"/>
    </source>
</evidence>
<dbReference type="EMBL" id="CM017710">
    <property type="protein sequence ID" value="TYG50762.1"/>
    <property type="molecule type" value="Genomic_DNA"/>
</dbReference>
<evidence type="ECO:0000313" key="2">
    <source>
        <dbReference type="Proteomes" id="UP000323506"/>
    </source>
</evidence>
<proteinExistence type="predicted"/>
<name>A0A5D2B561_GOSDA</name>
<sequence>MQWFLSYVTRILSVNVLSVPKMVTFVHRCPRFFLPYEEEGRYKNEGSEQYGPIWIRTEGEICMMITCEPWIGNKICYKGPF</sequence>